<evidence type="ECO:0000313" key="1">
    <source>
        <dbReference type="EMBL" id="CEG15953.1"/>
    </source>
</evidence>
<dbReference type="EMBL" id="CCXZ01000116">
    <property type="protein sequence ID" value="CEG15953.1"/>
    <property type="molecule type" value="Genomic_DNA"/>
</dbReference>
<dbReference type="AlphaFoldDB" id="A0A0U5BS77"/>
<dbReference type="Proteomes" id="UP000052230">
    <property type="component" value="Unassembled WGS sequence"/>
</dbReference>
<name>A0A0U5BS77_XANCI</name>
<gene>
    <name evidence="1" type="ORF">XAC3562_240006</name>
</gene>
<keyword evidence="2" id="KW-1185">Reference proteome</keyword>
<sequence length="93" mass="9675">MVMLVRRPLSPPYVVANRRGAVTFRRAHRSSHPLSHTRCDGRLTINVSAHGSLSGALDRAVQVVALPAPASLLSLSGRSGASSAHLATGAARA</sequence>
<reference evidence="1 2" key="1">
    <citation type="submission" date="2014-09" db="EMBL/GenBank/DDBJ databases">
        <authorList>
            <person name="Regsiter A."/>
        </authorList>
    </citation>
    <scope>NUCLEOTIDE SEQUENCE [LARGE SCALE GENOMIC DNA]</scope>
</reference>
<proteinExistence type="predicted"/>
<accession>A0A0U5BS77</accession>
<organism evidence="1 2">
    <name type="scientific">Xanthomonas citri pv. citri</name>
    <dbReference type="NCBI Taxonomy" id="611301"/>
    <lineage>
        <taxon>Bacteria</taxon>
        <taxon>Pseudomonadati</taxon>
        <taxon>Pseudomonadota</taxon>
        <taxon>Gammaproteobacteria</taxon>
        <taxon>Lysobacterales</taxon>
        <taxon>Lysobacteraceae</taxon>
        <taxon>Xanthomonas</taxon>
    </lineage>
</organism>
<protein>
    <submittedName>
        <fullName evidence="1">Uncharacterized protein</fullName>
    </submittedName>
</protein>
<evidence type="ECO:0000313" key="2">
    <source>
        <dbReference type="Proteomes" id="UP000052230"/>
    </source>
</evidence>
<comment type="caution">
    <text evidence="1">The sequence shown here is derived from an EMBL/GenBank/DDBJ whole genome shotgun (WGS) entry which is preliminary data.</text>
</comment>